<dbReference type="GO" id="GO:0003677">
    <property type="term" value="F:DNA binding"/>
    <property type="evidence" value="ECO:0007669"/>
    <property type="project" value="InterPro"/>
</dbReference>
<evidence type="ECO:0000259" key="1">
    <source>
        <dbReference type="Pfam" id="PF19054"/>
    </source>
</evidence>
<sequence length="291" mass="33264">MAPVSPTAARWEIVAWLRARREEHGFTGPAIAKELQFTSTYWSKVENDKKLLVSEKFEHLLDMLEFPEDEQEYLRSLRQAAVGTGWWSQYNKIFSPQSINWFGLEFGAEEVRSYESLLIPGLLQTEAYARSLVEADQIGIPAKEVQRRVALRMKRQERLFDDDPLRLVAVMSQAAIEQQIGGPRVLREQLLRIARALKDHPDTIDIRVVPFTSRTGPIIGGCTFHILDFPSSKLGPLAWYEWSLASSIIEDPDKIFDLDRLFQHVQNQALDRADSLALIEESAGKLDKLDE</sequence>
<dbReference type="AlphaFoldDB" id="A0A7K0CV92"/>
<feature type="domain" description="DUF5753" evidence="1">
    <location>
        <begin position="104"/>
        <end position="281"/>
    </location>
</feature>
<gene>
    <name evidence="2" type="ORF">NRB20_04930</name>
</gene>
<dbReference type="EMBL" id="WEGK01000001">
    <property type="protein sequence ID" value="MQY17429.1"/>
    <property type="molecule type" value="Genomic_DNA"/>
</dbReference>
<dbReference type="InterPro" id="IPR010982">
    <property type="entry name" value="Lambda_DNA-bd_dom_sf"/>
</dbReference>
<dbReference type="SUPFAM" id="SSF47413">
    <property type="entry name" value="lambda repressor-like DNA-binding domains"/>
    <property type="match status" value="1"/>
</dbReference>
<dbReference type="InterPro" id="IPR043917">
    <property type="entry name" value="DUF5753"/>
</dbReference>
<name>A0A7K0CV92_9NOCA</name>
<dbReference type="InterPro" id="IPR001387">
    <property type="entry name" value="Cro/C1-type_HTH"/>
</dbReference>
<dbReference type="OrthoDB" id="4285266at2"/>
<keyword evidence="3" id="KW-1185">Reference proteome</keyword>
<comment type="caution">
    <text evidence="2">The sequence shown here is derived from an EMBL/GenBank/DDBJ whole genome shotgun (WGS) entry which is preliminary data.</text>
</comment>
<evidence type="ECO:0000313" key="3">
    <source>
        <dbReference type="Proteomes" id="UP000438448"/>
    </source>
</evidence>
<dbReference type="Proteomes" id="UP000438448">
    <property type="component" value="Unassembled WGS sequence"/>
</dbReference>
<organism evidence="2 3">
    <name type="scientific">Nocardia macrotermitis</name>
    <dbReference type="NCBI Taxonomy" id="2585198"/>
    <lineage>
        <taxon>Bacteria</taxon>
        <taxon>Bacillati</taxon>
        <taxon>Actinomycetota</taxon>
        <taxon>Actinomycetes</taxon>
        <taxon>Mycobacteriales</taxon>
        <taxon>Nocardiaceae</taxon>
        <taxon>Nocardia</taxon>
    </lineage>
</organism>
<reference evidence="2 3" key="1">
    <citation type="submission" date="2019-10" db="EMBL/GenBank/DDBJ databases">
        <title>Nocardia macrotermitis sp. nov. and Nocardia aurantia sp. nov., isolated from the gut of fungus growing-termite Macrotermes natalensis.</title>
        <authorList>
            <person name="Benndorf R."/>
            <person name="Schwitalla J."/>
            <person name="Martin K."/>
            <person name="De Beer W."/>
            <person name="Kaster A.-K."/>
            <person name="Vollmers J."/>
            <person name="Poulsen M."/>
            <person name="Beemelmanns C."/>
        </authorList>
    </citation>
    <scope>NUCLEOTIDE SEQUENCE [LARGE SCALE GENOMIC DNA]</scope>
    <source>
        <strain evidence="2 3">RB20</strain>
    </source>
</reference>
<dbReference type="CDD" id="cd00093">
    <property type="entry name" value="HTH_XRE"/>
    <property type="match status" value="1"/>
</dbReference>
<dbReference type="Pfam" id="PF13560">
    <property type="entry name" value="HTH_31"/>
    <property type="match status" value="1"/>
</dbReference>
<proteinExistence type="predicted"/>
<protein>
    <recommendedName>
        <fullName evidence="1">DUF5753 domain-containing protein</fullName>
    </recommendedName>
</protein>
<evidence type="ECO:0000313" key="2">
    <source>
        <dbReference type="EMBL" id="MQY17429.1"/>
    </source>
</evidence>
<accession>A0A7K0CV92</accession>
<dbReference type="Pfam" id="PF19054">
    <property type="entry name" value="DUF5753"/>
    <property type="match status" value="1"/>
</dbReference>
<dbReference type="RefSeq" id="WP_153407483.1">
    <property type="nucleotide sequence ID" value="NZ_WEGK01000001.1"/>
</dbReference>